<protein>
    <submittedName>
        <fullName evidence="2">Alpha/beta hydrolase</fullName>
    </submittedName>
</protein>
<dbReference type="InterPro" id="IPR029058">
    <property type="entry name" value="AB_hydrolase_fold"/>
</dbReference>
<dbReference type="Gene3D" id="3.40.50.1820">
    <property type="entry name" value="alpha/beta hydrolase"/>
    <property type="match status" value="1"/>
</dbReference>
<feature type="domain" description="AB hydrolase-1" evidence="1">
    <location>
        <begin position="36"/>
        <end position="290"/>
    </location>
</feature>
<dbReference type="PANTHER" id="PTHR42886">
    <property type="entry name" value="RE40534P-RELATED"/>
    <property type="match status" value="1"/>
</dbReference>
<accession>A0ABP9QYQ1</accession>
<reference evidence="3" key="1">
    <citation type="journal article" date="2019" name="Int. J. Syst. Evol. Microbiol.">
        <title>The Global Catalogue of Microorganisms (GCM) 10K type strain sequencing project: providing services to taxonomists for standard genome sequencing and annotation.</title>
        <authorList>
            <consortium name="The Broad Institute Genomics Platform"/>
            <consortium name="The Broad Institute Genome Sequencing Center for Infectious Disease"/>
            <person name="Wu L."/>
            <person name="Ma J."/>
        </authorList>
    </citation>
    <scope>NUCLEOTIDE SEQUENCE [LARGE SCALE GENOMIC DNA]</scope>
    <source>
        <strain evidence="3">JCM 18303</strain>
    </source>
</reference>
<dbReference type="RefSeq" id="WP_185063463.1">
    <property type="nucleotide sequence ID" value="NZ_BAABJP010000043.1"/>
</dbReference>
<dbReference type="GO" id="GO:0016787">
    <property type="term" value="F:hydrolase activity"/>
    <property type="evidence" value="ECO:0007669"/>
    <property type="project" value="UniProtKB-KW"/>
</dbReference>
<organism evidence="2 3">
    <name type="scientific">Pseudonocardia eucalypti</name>
    <dbReference type="NCBI Taxonomy" id="648755"/>
    <lineage>
        <taxon>Bacteria</taxon>
        <taxon>Bacillati</taxon>
        <taxon>Actinomycetota</taxon>
        <taxon>Actinomycetes</taxon>
        <taxon>Pseudonocardiales</taxon>
        <taxon>Pseudonocardiaceae</taxon>
        <taxon>Pseudonocardia</taxon>
    </lineage>
</organism>
<keyword evidence="3" id="KW-1185">Reference proteome</keyword>
<keyword evidence="2" id="KW-0378">Hydrolase</keyword>
<evidence type="ECO:0000313" key="3">
    <source>
        <dbReference type="Proteomes" id="UP001428817"/>
    </source>
</evidence>
<sequence>MVEVTEVSIPVRFRGGAGALAGTLTVPDGGARAVQLLVHGYSYARYYWDFPYQPETYSYVRAATAAGYATLAVDRLGDGASTRPAGYRLTWGNAALTVARAVTALRSGELGHRFDRVVYAGHSYGSAVGFLVAARHPGVNALISTGATHRPNVPEMTKLQLMSPPVGRNPETGARDPLYTTTAAGRRGFFYRVANADPEVIAADERLKQTAGALEIPTAVPMMFNGVSRETNIPVLVVLGDRDAIFTGRFCADVSSDEALAASERRFFGPLATVEGAVIPDAGHDLNLERTAPKTYDRMLEFTARHAPA</sequence>
<evidence type="ECO:0000313" key="2">
    <source>
        <dbReference type="EMBL" id="GAA5169397.1"/>
    </source>
</evidence>
<comment type="caution">
    <text evidence="2">The sequence shown here is derived from an EMBL/GenBank/DDBJ whole genome shotgun (WGS) entry which is preliminary data.</text>
</comment>
<name>A0ABP9QYQ1_9PSEU</name>
<dbReference type="PANTHER" id="PTHR42886:SF87">
    <property type="entry name" value="AB HYDROLASE-1 DOMAIN-CONTAINING PROTEIN"/>
    <property type="match status" value="1"/>
</dbReference>
<dbReference type="Proteomes" id="UP001428817">
    <property type="component" value="Unassembled WGS sequence"/>
</dbReference>
<evidence type="ECO:0000259" key="1">
    <source>
        <dbReference type="Pfam" id="PF12697"/>
    </source>
</evidence>
<dbReference type="EMBL" id="BAABJP010000043">
    <property type="protein sequence ID" value="GAA5169397.1"/>
    <property type="molecule type" value="Genomic_DNA"/>
</dbReference>
<proteinExistence type="predicted"/>
<dbReference type="SUPFAM" id="SSF53474">
    <property type="entry name" value="alpha/beta-Hydrolases"/>
    <property type="match status" value="1"/>
</dbReference>
<dbReference type="Pfam" id="PF12697">
    <property type="entry name" value="Abhydrolase_6"/>
    <property type="match status" value="1"/>
</dbReference>
<gene>
    <name evidence="2" type="ORF">GCM10023321_64970</name>
</gene>
<dbReference type="InterPro" id="IPR000073">
    <property type="entry name" value="AB_hydrolase_1"/>
</dbReference>